<evidence type="ECO:0000256" key="5">
    <source>
        <dbReference type="ARBA" id="ARBA00051793"/>
    </source>
</evidence>
<feature type="domain" description="Rhodanese" evidence="9">
    <location>
        <begin position="168"/>
        <end position="283"/>
    </location>
</feature>
<evidence type="ECO:0000259" key="9">
    <source>
        <dbReference type="PROSITE" id="PS50206"/>
    </source>
</evidence>
<dbReference type="FunFam" id="3.40.250.10:FF:000001">
    <property type="entry name" value="Sulfurtransferase"/>
    <property type="match status" value="1"/>
</dbReference>
<dbReference type="InterPro" id="IPR036873">
    <property type="entry name" value="Rhodanese-like_dom_sf"/>
</dbReference>
<evidence type="ECO:0000313" key="11">
    <source>
        <dbReference type="Proteomes" id="UP000321567"/>
    </source>
</evidence>
<evidence type="ECO:0000256" key="6">
    <source>
        <dbReference type="ARBA" id="ARBA00066832"/>
    </source>
</evidence>
<dbReference type="InterPro" id="IPR001763">
    <property type="entry name" value="Rhodanese-like_dom"/>
</dbReference>
<dbReference type="GO" id="GO:0016784">
    <property type="term" value="F:3-mercaptopyruvate sulfurtransferase activity"/>
    <property type="evidence" value="ECO:0007669"/>
    <property type="project" value="UniProtKB-EC"/>
</dbReference>
<sequence>MPRAAERTLVSPAWVQDHLDAPDVRILDATWVMPASGRDPRAEYEAAHIPGAVFFDIDAVARAGAPKPHTVPPPDVFASACRALGLGSHHHIVVYDRHAGAMAAARAWWLFQLFGHAEVSVLDGGWDAWVAAGGVQDATPVVPRPRAFTARLCHPWLADADQVEKALGDGRRTVIDARSAGRFNSTEPEPWDSPRGGRMPGSVNVPFGDLMTGPHGAFSAPEALRETFARAGVDLARPLIASCGTGVTACVIALGAWLAGARDIAVYDGSWFEWSRDLSRPVIG</sequence>
<dbReference type="GO" id="GO:0005737">
    <property type="term" value="C:cytoplasm"/>
    <property type="evidence" value="ECO:0007669"/>
    <property type="project" value="UniProtKB-SubCell"/>
</dbReference>
<dbReference type="OrthoDB" id="9781034at2"/>
<dbReference type="GO" id="GO:0004792">
    <property type="term" value="F:thiosulfate-cyanide sulfurtransferase activity"/>
    <property type="evidence" value="ECO:0007669"/>
    <property type="project" value="InterPro"/>
</dbReference>
<keyword evidence="3 10" id="KW-0808">Transferase</keyword>
<dbReference type="InterPro" id="IPR045078">
    <property type="entry name" value="TST/MPST-like"/>
</dbReference>
<keyword evidence="4" id="KW-0677">Repeat</keyword>
<protein>
    <recommendedName>
        <fullName evidence="7">3-mercaptopyruvate sulfurtransferase</fullName>
        <ecNumber evidence="6">2.8.1.2</ecNumber>
    </recommendedName>
    <alternativeName>
        <fullName evidence="8">Rhodanese-like protein</fullName>
    </alternativeName>
</protein>
<keyword evidence="11" id="KW-1185">Reference proteome</keyword>
<evidence type="ECO:0000256" key="3">
    <source>
        <dbReference type="ARBA" id="ARBA00022679"/>
    </source>
</evidence>
<dbReference type="PROSITE" id="PS00380">
    <property type="entry name" value="RHODANESE_1"/>
    <property type="match status" value="1"/>
</dbReference>
<dbReference type="CDD" id="cd01449">
    <property type="entry name" value="TST_Repeat_2"/>
    <property type="match status" value="1"/>
</dbReference>
<dbReference type="AlphaFoldDB" id="A0A512H656"/>
<dbReference type="PANTHER" id="PTHR11364:SF27">
    <property type="entry name" value="SULFURTRANSFERASE"/>
    <property type="match status" value="1"/>
</dbReference>
<dbReference type="InterPro" id="IPR001307">
    <property type="entry name" value="Thiosulphate_STrfase_CS"/>
</dbReference>
<evidence type="ECO:0000313" key="10">
    <source>
        <dbReference type="EMBL" id="GEO80927.1"/>
    </source>
</evidence>
<dbReference type="Gene3D" id="3.40.250.10">
    <property type="entry name" value="Rhodanese-like domain"/>
    <property type="match status" value="2"/>
</dbReference>
<feature type="domain" description="Rhodanese" evidence="9">
    <location>
        <begin position="20"/>
        <end position="138"/>
    </location>
</feature>
<evidence type="ECO:0000256" key="4">
    <source>
        <dbReference type="ARBA" id="ARBA00022737"/>
    </source>
</evidence>
<evidence type="ECO:0000256" key="8">
    <source>
        <dbReference type="ARBA" id="ARBA00078354"/>
    </source>
</evidence>
<dbReference type="EMBL" id="BJZO01000021">
    <property type="protein sequence ID" value="GEO80927.1"/>
    <property type="molecule type" value="Genomic_DNA"/>
</dbReference>
<organism evidence="10 11">
    <name type="scientific">Pararhodospirillum oryzae</name>
    <dbReference type="NCBI Taxonomy" id="478448"/>
    <lineage>
        <taxon>Bacteria</taxon>
        <taxon>Pseudomonadati</taxon>
        <taxon>Pseudomonadota</taxon>
        <taxon>Alphaproteobacteria</taxon>
        <taxon>Rhodospirillales</taxon>
        <taxon>Rhodospirillaceae</taxon>
        <taxon>Pararhodospirillum</taxon>
    </lineage>
</organism>
<evidence type="ECO:0000256" key="7">
    <source>
        <dbReference type="ARBA" id="ARBA00070833"/>
    </source>
</evidence>
<reference evidence="10 11" key="1">
    <citation type="submission" date="2019-07" db="EMBL/GenBank/DDBJ databases">
        <title>Whole genome shotgun sequence of Rhodospirillum oryzae NBRC 107573.</title>
        <authorList>
            <person name="Hosoyama A."/>
            <person name="Uohara A."/>
            <person name="Ohji S."/>
            <person name="Ichikawa N."/>
        </authorList>
    </citation>
    <scope>NUCLEOTIDE SEQUENCE [LARGE SCALE GENOMIC DNA]</scope>
    <source>
        <strain evidence="10 11">NBRC 107573</strain>
    </source>
</reference>
<comment type="subcellular location">
    <subcellularLocation>
        <location evidence="1">Cytoplasm</location>
    </subcellularLocation>
</comment>
<keyword evidence="2" id="KW-0963">Cytoplasm</keyword>
<dbReference type="SMART" id="SM00450">
    <property type="entry name" value="RHOD"/>
    <property type="match status" value="2"/>
</dbReference>
<name>A0A512H656_9PROT</name>
<dbReference type="EC" id="2.8.1.2" evidence="6"/>
<dbReference type="RefSeq" id="WP_147162974.1">
    <property type="nucleotide sequence ID" value="NZ_BJZO01000021.1"/>
</dbReference>
<dbReference type="FunFam" id="3.40.250.10:FF:000015">
    <property type="entry name" value="Sulfurtransferase"/>
    <property type="match status" value="1"/>
</dbReference>
<dbReference type="SUPFAM" id="SSF52821">
    <property type="entry name" value="Rhodanese/Cell cycle control phosphatase"/>
    <property type="match status" value="2"/>
</dbReference>
<dbReference type="PANTHER" id="PTHR11364">
    <property type="entry name" value="THIOSULFATE SULFERTANSFERASE"/>
    <property type="match status" value="1"/>
</dbReference>
<comment type="catalytic activity">
    <reaction evidence="5">
        <text>2-oxo-3-sulfanylpropanoate + [thioredoxin]-dithiol = [thioredoxin]-disulfide + hydrogen sulfide + pyruvate + H(+)</text>
        <dbReference type="Rhea" id="RHEA:21740"/>
        <dbReference type="Rhea" id="RHEA-COMP:10698"/>
        <dbReference type="Rhea" id="RHEA-COMP:10700"/>
        <dbReference type="ChEBI" id="CHEBI:15361"/>
        <dbReference type="ChEBI" id="CHEBI:15378"/>
        <dbReference type="ChEBI" id="CHEBI:29919"/>
        <dbReference type="ChEBI" id="CHEBI:29950"/>
        <dbReference type="ChEBI" id="CHEBI:50058"/>
        <dbReference type="ChEBI" id="CHEBI:57678"/>
        <dbReference type="EC" id="2.8.1.2"/>
    </reaction>
    <physiologicalReaction direction="left-to-right" evidence="5">
        <dbReference type="Rhea" id="RHEA:21741"/>
    </physiologicalReaction>
</comment>
<dbReference type="Pfam" id="PF00581">
    <property type="entry name" value="Rhodanese"/>
    <property type="match status" value="2"/>
</dbReference>
<gene>
    <name evidence="10" type="ORF">ROR02_10580</name>
</gene>
<dbReference type="Proteomes" id="UP000321567">
    <property type="component" value="Unassembled WGS sequence"/>
</dbReference>
<evidence type="ECO:0000256" key="2">
    <source>
        <dbReference type="ARBA" id="ARBA00022490"/>
    </source>
</evidence>
<evidence type="ECO:0000256" key="1">
    <source>
        <dbReference type="ARBA" id="ARBA00004496"/>
    </source>
</evidence>
<dbReference type="PROSITE" id="PS50206">
    <property type="entry name" value="RHODANESE_3"/>
    <property type="match status" value="2"/>
</dbReference>
<dbReference type="CDD" id="cd01448">
    <property type="entry name" value="TST_Repeat_1"/>
    <property type="match status" value="1"/>
</dbReference>
<proteinExistence type="predicted"/>
<comment type="caution">
    <text evidence="10">The sequence shown here is derived from an EMBL/GenBank/DDBJ whole genome shotgun (WGS) entry which is preliminary data.</text>
</comment>
<accession>A0A512H656</accession>